<dbReference type="PANTHER" id="PTHR47331">
    <property type="entry name" value="PHD-TYPE DOMAIN-CONTAINING PROTEIN"/>
    <property type="match status" value="1"/>
</dbReference>
<feature type="region of interest" description="Disordered" evidence="1">
    <location>
        <begin position="421"/>
        <end position="448"/>
    </location>
</feature>
<evidence type="ECO:0000256" key="1">
    <source>
        <dbReference type="SAM" id="MobiDB-lite"/>
    </source>
</evidence>
<accession>A0A0L7LGK2</accession>
<name>A0A0L7LGK2_OPEBR</name>
<dbReference type="InterPro" id="IPR021109">
    <property type="entry name" value="Peptidase_aspartic_dom_sf"/>
</dbReference>
<dbReference type="Pfam" id="PF03564">
    <property type="entry name" value="DUF1759"/>
    <property type="match status" value="1"/>
</dbReference>
<dbReference type="EMBL" id="JTDY01001277">
    <property type="protein sequence ID" value="KOB74321.1"/>
    <property type="molecule type" value="Genomic_DNA"/>
</dbReference>
<dbReference type="AlphaFoldDB" id="A0A0L7LGK2"/>
<proteinExistence type="predicted"/>
<reference evidence="2 3" key="1">
    <citation type="journal article" date="2015" name="Genome Biol. Evol.">
        <title>The genome of winter moth (Operophtera brumata) provides a genomic perspective on sexual dimorphism and phenology.</title>
        <authorList>
            <person name="Derks M.F."/>
            <person name="Smit S."/>
            <person name="Salis L."/>
            <person name="Schijlen E."/>
            <person name="Bossers A."/>
            <person name="Mateman C."/>
            <person name="Pijl A.S."/>
            <person name="de Ridder D."/>
            <person name="Groenen M.A."/>
            <person name="Visser M.E."/>
            <person name="Megens H.J."/>
        </authorList>
    </citation>
    <scope>NUCLEOTIDE SEQUENCE [LARGE SCALE GENOMIC DNA]</scope>
    <source>
        <strain evidence="2">WM2013NL</strain>
        <tissue evidence="2">Head and thorax</tissue>
    </source>
</reference>
<dbReference type="PANTHER" id="PTHR47331:SF5">
    <property type="entry name" value="RIBONUCLEASE H"/>
    <property type="match status" value="1"/>
</dbReference>
<dbReference type="InterPro" id="IPR005312">
    <property type="entry name" value="DUF1759"/>
</dbReference>
<keyword evidence="3" id="KW-1185">Reference proteome</keyword>
<feature type="compositionally biased region" description="Polar residues" evidence="1">
    <location>
        <begin position="427"/>
        <end position="448"/>
    </location>
</feature>
<evidence type="ECO:0000313" key="2">
    <source>
        <dbReference type="EMBL" id="KOB74321.1"/>
    </source>
</evidence>
<gene>
    <name evidence="2" type="ORF">OBRU01_09461</name>
</gene>
<comment type="caution">
    <text evidence="2">The sequence shown here is derived from an EMBL/GenBank/DDBJ whole genome shotgun (WGS) entry which is preliminary data.</text>
</comment>
<dbReference type="Gene3D" id="2.40.70.10">
    <property type="entry name" value="Acid Proteases"/>
    <property type="match status" value="1"/>
</dbReference>
<organism evidence="2 3">
    <name type="scientific">Operophtera brumata</name>
    <name type="common">Winter moth</name>
    <name type="synonym">Phalaena brumata</name>
    <dbReference type="NCBI Taxonomy" id="104452"/>
    <lineage>
        <taxon>Eukaryota</taxon>
        <taxon>Metazoa</taxon>
        <taxon>Ecdysozoa</taxon>
        <taxon>Arthropoda</taxon>
        <taxon>Hexapoda</taxon>
        <taxon>Insecta</taxon>
        <taxon>Pterygota</taxon>
        <taxon>Neoptera</taxon>
        <taxon>Endopterygota</taxon>
        <taxon>Lepidoptera</taxon>
        <taxon>Glossata</taxon>
        <taxon>Ditrysia</taxon>
        <taxon>Geometroidea</taxon>
        <taxon>Geometridae</taxon>
        <taxon>Larentiinae</taxon>
        <taxon>Operophtera</taxon>
    </lineage>
</organism>
<evidence type="ECO:0000313" key="3">
    <source>
        <dbReference type="Proteomes" id="UP000037510"/>
    </source>
</evidence>
<dbReference type="STRING" id="104452.A0A0L7LGK2"/>
<feature type="region of interest" description="Disordered" evidence="1">
    <location>
        <begin position="100"/>
        <end position="147"/>
    </location>
</feature>
<dbReference type="Proteomes" id="UP000037510">
    <property type="component" value="Unassembled WGS sequence"/>
</dbReference>
<protein>
    <submittedName>
        <fullName evidence="2">Conserved uncharacterized protein</fullName>
    </submittedName>
</protein>
<sequence>MDTDSMFINQTELYETLTKFLTNIKKDGSERRTIDNYKRKADMLEVYWREYQENHRKMCEFAELDHVYFKKGCFDTVEEFYSNIKEIIDKTIKQLLGVSPRRPEAGEAQPSPDIRTKQQLSVSQRRLEAGATQPQPGPAFVNDVTPQQDDFLPSAGGSSMLDELMKKQNINFKALMRTVSKTQVDKSLDSRWREIDKLHWEIEGENGSEDINYQEQFCEHEETYIELTETINTKMWSVKHRERSAPQMDIPVFHGTYDHWVSFKDLFSEAIDKNPSISNAQKMQFLKSKVAGEAERLIHHLQISSDNYKVCWEILNHRYGNKKLIFTSHISILLDLPNIQHQSLIMIKKLHDVAKETLYAIQNLGVDISTWDPLLVHLLAQKLDKETFTEYIESVKKPRELPSLQEFLEYLERKFTALEASRRKQEPNNQKTMLPQPSKSNQYNQNQKKSFQRNNQLFNKDYSKPNMSAYHVSQSITCALCNTEHALWRCPTFLEMTPLQKSKKIEQLNFCQNCLCNHFKKPCISVKRCRKCLGKHNTLLHDALVDQSTTTSAKPNAKQTNSEATKENTFRSSHVSWDDRSEILLATAVVKVTGSDGTQHTMRALVDQGSQLSLINENAAQILGLKRAHFKGQIYGVGEKENSSKGIIEIAIQSTHSKFSFATNVIIINNLIKRLPNNTFTKPSSWDHIQGINLADPEFNVSRPVDLLLGADVYSKIMLGGILRGDKDEQPIAQQTQLGWLLVGSMKPYYHCNVFSTTQKSYKNFGKTKT</sequence>